<gene>
    <name evidence="1" type="ORF">PPG34_00735</name>
</gene>
<evidence type="ECO:0000313" key="2">
    <source>
        <dbReference type="Proteomes" id="UP001250932"/>
    </source>
</evidence>
<dbReference type="RefSeq" id="WP_313831211.1">
    <property type="nucleotide sequence ID" value="NZ_JAQOUE010000001.1"/>
</dbReference>
<name>A0ABU3K393_9BACT</name>
<protein>
    <submittedName>
        <fullName evidence="1">DUF1018 domain-containing protein</fullName>
    </submittedName>
</protein>
<dbReference type="Proteomes" id="UP001250932">
    <property type="component" value="Unassembled WGS sequence"/>
</dbReference>
<comment type="caution">
    <text evidence="1">The sequence shown here is derived from an EMBL/GenBank/DDBJ whole genome shotgun (WGS) entry which is preliminary data.</text>
</comment>
<keyword evidence="2" id="KW-1185">Reference proteome</keyword>
<dbReference type="InterPro" id="IPR009363">
    <property type="entry name" value="Phage_Mu_Gp16"/>
</dbReference>
<evidence type="ECO:0000313" key="1">
    <source>
        <dbReference type="EMBL" id="MDT7040852.1"/>
    </source>
</evidence>
<reference evidence="1 2" key="1">
    <citation type="journal article" date="2023" name="ISME J.">
        <title>Cultivation and genomic characterization of novel and ubiquitous marine nitrite-oxidizing bacteria from the Nitrospirales.</title>
        <authorList>
            <person name="Mueller A.J."/>
            <person name="Daebeler A."/>
            <person name="Herbold C.W."/>
            <person name="Kirkegaard R.H."/>
            <person name="Daims H."/>
        </authorList>
    </citation>
    <scope>NUCLEOTIDE SEQUENCE [LARGE SCALE GENOMIC DNA]</scope>
    <source>
        <strain evidence="1 2">EB</strain>
    </source>
</reference>
<sequence>MTTKQLKAIHACKRERGLSDDDYRDFLRTRCRVDSAKDLTRQQASALLRYWNGGHQPESSRPRRRPGRDERLPHALVTEEMSAKIQELLLGLGYDHNTGTLQARPLLKKICGQPWPQTRAQANQCIEGLKAMHARGWRCTMTMETHDQLSTPNDLEYNRGPVQPSTRP</sequence>
<dbReference type="Pfam" id="PF06252">
    <property type="entry name" value="GemA"/>
    <property type="match status" value="1"/>
</dbReference>
<accession>A0ABU3K393</accession>
<dbReference type="EMBL" id="JAQOUE010000001">
    <property type="protein sequence ID" value="MDT7040852.1"/>
    <property type="molecule type" value="Genomic_DNA"/>
</dbReference>
<proteinExistence type="predicted"/>
<organism evidence="1 2">
    <name type="scientific">Candidatus Nitronereus thalassa</name>
    <dbReference type="NCBI Taxonomy" id="3020898"/>
    <lineage>
        <taxon>Bacteria</taxon>
        <taxon>Pseudomonadati</taxon>
        <taxon>Nitrospirota</taxon>
        <taxon>Nitrospiria</taxon>
        <taxon>Nitrospirales</taxon>
        <taxon>Nitrospiraceae</taxon>
        <taxon>Candidatus Nitronereus</taxon>
    </lineage>
</organism>